<keyword evidence="2" id="KW-0238">DNA-binding</keyword>
<dbReference type="GO" id="GO:0003677">
    <property type="term" value="F:DNA binding"/>
    <property type="evidence" value="ECO:0007669"/>
    <property type="project" value="UniProtKB-KW"/>
</dbReference>
<name>A0A4R6QLV9_9BURK</name>
<dbReference type="PANTHER" id="PTHR43132:SF2">
    <property type="entry name" value="ARSENICAL RESISTANCE OPERON REPRESSOR ARSR-RELATED"/>
    <property type="match status" value="1"/>
</dbReference>
<dbReference type="PRINTS" id="PR00778">
    <property type="entry name" value="HTHARSR"/>
</dbReference>
<dbReference type="FunCoup" id="A0A4R6QLV9">
    <property type="interactions" value="134"/>
</dbReference>
<dbReference type="CDD" id="cd00090">
    <property type="entry name" value="HTH_ARSR"/>
    <property type="match status" value="1"/>
</dbReference>
<dbReference type="Gene3D" id="1.10.10.10">
    <property type="entry name" value="Winged helix-like DNA-binding domain superfamily/Winged helix DNA-binding domain"/>
    <property type="match status" value="1"/>
</dbReference>
<dbReference type="SUPFAM" id="SSF46785">
    <property type="entry name" value="Winged helix' DNA-binding domain"/>
    <property type="match status" value="1"/>
</dbReference>
<dbReference type="GO" id="GO:0003700">
    <property type="term" value="F:DNA-binding transcription factor activity"/>
    <property type="evidence" value="ECO:0007669"/>
    <property type="project" value="InterPro"/>
</dbReference>
<dbReference type="InterPro" id="IPR036388">
    <property type="entry name" value="WH-like_DNA-bd_sf"/>
</dbReference>
<dbReference type="InterPro" id="IPR011991">
    <property type="entry name" value="ArsR-like_HTH"/>
</dbReference>
<dbReference type="AlphaFoldDB" id="A0A4R6QLV9"/>
<dbReference type="EMBL" id="SNXS01000004">
    <property type="protein sequence ID" value="TDP64159.1"/>
    <property type="molecule type" value="Genomic_DNA"/>
</dbReference>
<dbReference type="InterPro" id="IPR001845">
    <property type="entry name" value="HTH_ArsR_DNA-bd_dom"/>
</dbReference>
<sequence length="140" mass="15003">MSNKPAKSDPVEVPAVAASAATAPGDVEQMRQHAREATALLKAMGNEDRLLILCTLSQGELSVGELEARTQIHQPTLSQQLTVLRAQGMVSCRRDGRFVYYAVCSHAALATIETLYGLFCARSASCVPPPAAKRARRPPS</sequence>
<dbReference type="Pfam" id="PF01022">
    <property type="entry name" value="HTH_5"/>
    <property type="match status" value="1"/>
</dbReference>
<dbReference type="InterPro" id="IPR036390">
    <property type="entry name" value="WH_DNA-bd_sf"/>
</dbReference>
<dbReference type="Proteomes" id="UP000295361">
    <property type="component" value="Unassembled WGS sequence"/>
</dbReference>
<protein>
    <submittedName>
        <fullName evidence="5">ArsR family transcriptional regulator</fullName>
    </submittedName>
</protein>
<gene>
    <name evidence="5" type="ORF">DES47_104448</name>
</gene>
<evidence type="ECO:0000259" key="4">
    <source>
        <dbReference type="PROSITE" id="PS50987"/>
    </source>
</evidence>
<evidence type="ECO:0000256" key="1">
    <source>
        <dbReference type="ARBA" id="ARBA00023015"/>
    </source>
</evidence>
<evidence type="ECO:0000313" key="5">
    <source>
        <dbReference type="EMBL" id="TDP64159.1"/>
    </source>
</evidence>
<dbReference type="PANTHER" id="PTHR43132">
    <property type="entry name" value="ARSENICAL RESISTANCE OPERON REPRESSOR ARSR-RELATED"/>
    <property type="match status" value="1"/>
</dbReference>
<evidence type="ECO:0000313" key="6">
    <source>
        <dbReference type="Proteomes" id="UP000295361"/>
    </source>
</evidence>
<dbReference type="InParanoid" id="A0A4R6QLV9"/>
<keyword evidence="3" id="KW-0804">Transcription</keyword>
<evidence type="ECO:0000256" key="2">
    <source>
        <dbReference type="ARBA" id="ARBA00023125"/>
    </source>
</evidence>
<dbReference type="SMART" id="SM00418">
    <property type="entry name" value="HTH_ARSR"/>
    <property type="match status" value="1"/>
</dbReference>
<comment type="caution">
    <text evidence="5">The sequence shown here is derived from an EMBL/GenBank/DDBJ whole genome shotgun (WGS) entry which is preliminary data.</text>
</comment>
<keyword evidence="6" id="KW-1185">Reference proteome</keyword>
<dbReference type="NCBIfam" id="NF033788">
    <property type="entry name" value="HTH_metalloreg"/>
    <property type="match status" value="1"/>
</dbReference>
<organism evidence="5 6">
    <name type="scientific">Roseateles toxinivorans</name>
    <dbReference type="NCBI Taxonomy" id="270368"/>
    <lineage>
        <taxon>Bacteria</taxon>
        <taxon>Pseudomonadati</taxon>
        <taxon>Pseudomonadota</taxon>
        <taxon>Betaproteobacteria</taxon>
        <taxon>Burkholderiales</taxon>
        <taxon>Sphaerotilaceae</taxon>
        <taxon>Roseateles</taxon>
    </lineage>
</organism>
<dbReference type="InterPro" id="IPR051011">
    <property type="entry name" value="Metal_resp_trans_reg"/>
</dbReference>
<dbReference type="PROSITE" id="PS50987">
    <property type="entry name" value="HTH_ARSR_2"/>
    <property type="match status" value="1"/>
</dbReference>
<feature type="domain" description="HTH arsR-type" evidence="4">
    <location>
        <begin position="29"/>
        <end position="122"/>
    </location>
</feature>
<proteinExistence type="predicted"/>
<evidence type="ECO:0000256" key="3">
    <source>
        <dbReference type="ARBA" id="ARBA00023163"/>
    </source>
</evidence>
<reference evidence="5 6" key="1">
    <citation type="submission" date="2019-03" db="EMBL/GenBank/DDBJ databases">
        <title>Genomic Encyclopedia of Type Strains, Phase IV (KMG-IV): sequencing the most valuable type-strain genomes for metagenomic binning, comparative biology and taxonomic classification.</title>
        <authorList>
            <person name="Goeker M."/>
        </authorList>
    </citation>
    <scope>NUCLEOTIDE SEQUENCE [LARGE SCALE GENOMIC DNA]</scope>
    <source>
        <strain evidence="5 6">DSM 16998</strain>
    </source>
</reference>
<keyword evidence="1" id="KW-0805">Transcription regulation</keyword>
<accession>A0A4R6QLV9</accession>